<gene>
    <name evidence="5" type="ORF">R1sor_013540</name>
</gene>
<dbReference type="Pfam" id="PF00108">
    <property type="entry name" value="Thiolase_N"/>
    <property type="match status" value="1"/>
</dbReference>
<dbReference type="SUPFAM" id="SSF53901">
    <property type="entry name" value="Thiolase-like"/>
    <property type="match status" value="1"/>
</dbReference>
<keyword evidence="3" id="KW-0012">Acyltransferase</keyword>
<dbReference type="InterPro" id="IPR020616">
    <property type="entry name" value="Thiolase_N"/>
</dbReference>
<dbReference type="PANTHER" id="PTHR18919">
    <property type="entry name" value="ACETYL-COA C-ACYLTRANSFERASE"/>
    <property type="match status" value="1"/>
</dbReference>
<dbReference type="EMBL" id="JBJQOH010000004">
    <property type="protein sequence ID" value="KAL3687231.1"/>
    <property type="molecule type" value="Genomic_DNA"/>
</dbReference>
<dbReference type="InterPro" id="IPR016039">
    <property type="entry name" value="Thiolase-like"/>
</dbReference>
<dbReference type="Proteomes" id="UP001633002">
    <property type="component" value="Unassembled WGS sequence"/>
</dbReference>
<keyword evidence="6" id="KW-1185">Reference proteome</keyword>
<dbReference type="GO" id="GO:0016746">
    <property type="term" value="F:acyltransferase activity"/>
    <property type="evidence" value="ECO:0007669"/>
    <property type="project" value="UniProtKB-KW"/>
</dbReference>
<evidence type="ECO:0000256" key="1">
    <source>
        <dbReference type="ARBA" id="ARBA00010982"/>
    </source>
</evidence>
<keyword evidence="2" id="KW-0808">Transferase</keyword>
<comment type="caution">
    <text evidence="5">The sequence shown here is derived from an EMBL/GenBank/DDBJ whole genome shotgun (WGS) entry which is preliminary data.</text>
</comment>
<organism evidence="5 6">
    <name type="scientific">Riccia sorocarpa</name>
    <dbReference type="NCBI Taxonomy" id="122646"/>
    <lineage>
        <taxon>Eukaryota</taxon>
        <taxon>Viridiplantae</taxon>
        <taxon>Streptophyta</taxon>
        <taxon>Embryophyta</taxon>
        <taxon>Marchantiophyta</taxon>
        <taxon>Marchantiopsida</taxon>
        <taxon>Marchantiidae</taxon>
        <taxon>Marchantiales</taxon>
        <taxon>Ricciaceae</taxon>
        <taxon>Riccia</taxon>
    </lineage>
</organism>
<name>A0ABD3H8Q7_9MARC</name>
<evidence type="ECO:0000256" key="2">
    <source>
        <dbReference type="ARBA" id="ARBA00022679"/>
    </source>
</evidence>
<evidence type="ECO:0000313" key="6">
    <source>
        <dbReference type="Proteomes" id="UP001633002"/>
    </source>
</evidence>
<sequence length="113" mass="12673">MTKLVAEYNATRYPHDQKARTGYRVGHGEVVDGMIKDGLWDVYSEKGSSMSREQQDDYSIRSYERAIAATNAGVFQWEMVPVEVPGGRGKPSVIVQRLTSRHPRCGQNEEALA</sequence>
<dbReference type="AlphaFoldDB" id="A0ABD3H8Q7"/>
<feature type="domain" description="Thiolase N-terminal" evidence="4">
    <location>
        <begin position="13"/>
        <end position="95"/>
    </location>
</feature>
<proteinExistence type="inferred from homology"/>
<evidence type="ECO:0000256" key="3">
    <source>
        <dbReference type="ARBA" id="ARBA00023315"/>
    </source>
</evidence>
<dbReference type="Gene3D" id="3.40.47.10">
    <property type="match status" value="1"/>
</dbReference>
<evidence type="ECO:0000313" key="5">
    <source>
        <dbReference type="EMBL" id="KAL3687231.1"/>
    </source>
</evidence>
<comment type="similarity">
    <text evidence="1">Belongs to the thiolase-like superfamily. Thiolase family.</text>
</comment>
<dbReference type="PANTHER" id="PTHR18919:SF161">
    <property type="entry name" value="ACETYL-COA ACETYLTRANSFERASE 2"/>
    <property type="match status" value="1"/>
</dbReference>
<accession>A0ABD3H8Q7</accession>
<protein>
    <recommendedName>
        <fullName evidence="4">Thiolase N-terminal domain-containing protein</fullName>
    </recommendedName>
</protein>
<reference evidence="5 6" key="1">
    <citation type="submission" date="2024-09" db="EMBL/GenBank/DDBJ databases">
        <title>Chromosome-scale assembly of Riccia sorocarpa.</title>
        <authorList>
            <person name="Paukszto L."/>
        </authorList>
    </citation>
    <scope>NUCLEOTIDE SEQUENCE [LARGE SCALE GENOMIC DNA]</scope>
    <source>
        <strain evidence="5">LP-2024</strain>
        <tissue evidence="5">Aerial parts of the thallus</tissue>
    </source>
</reference>
<evidence type="ECO:0000259" key="4">
    <source>
        <dbReference type="Pfam" id="PF00108"/>
    </source>
</evidence>